<keyword evidence="1" id="KW-0732">Signal</keyword>
<dbReference type="Pfam" id="PF08924">
    <property type="entry name" value="Rv2525c_GlyHyd-like"/>
    <property type="match status" value="1"/>
</dbReference>
<dbReference type="Proteomes" id="UP000050867">
    <property type="component" value="Unassembled WGS sequence"/>
</dbReference>
<sequence>MRVLRRLTANLAVVLALTAGPLATAAPADTTGPSTAPAGPRVFRGWALDTCTAPALDTLAAWYDTTHYRALGIYVGGHARACAQPRLDRSWVAGADRAGWGLLPLYVGSQPPCVTADTKQEYLIDSEDPRAQARHEAADAVRKARALGIAQGSPLYLDMEHYDSTDSECVHTVLEFTRQWTRSVHAAGYLSGFYSSADSGIRSLAAARRQGQGDLPDVVWFARWNGERTLDEPLLRPDEWHPHRRIHQYAGDIRETHGGHTLLIDRNMVDAPVAVVGS</sequence>
<feature type="chain" id="PRO_5039536682" description="Rv2525c-like glycoside hydrolase-like domain-containing protein" evidence="1">
    <location>
        <begin position="26"/>
        <end position="278"/>
    </location>
</feature>
<comment type="caution">
    <text evidence="3">The sequence shown here is derived from an EMBL/GenBank/DDBJ whole genome shotgun (WGS) entry which is preliminary data.</text>
</comment>
<dbReference type="eggNOG" id="COG4991">
    <property type="taxonomic scope" value="Bacteria"/>
</dbReference>
<accession>A0A0T6LNG0</accession>
<keyword evidence="4" id="KW-1185">Reference proteome</keyword>
<dbReference type="InterPro" id="IPR017853">
    <property type="entry name" value="GH"/>
</dbReference>
<evidence type="ECO:0000313" key="4">
    <source>
        <dbReference type="Proteomes" id="UP000050867"/>
    </source>
</evidence>
<dbReference type="Gene3D" id="3.20.20.80">
    <property type="entry name" value="Glycosidases"/>
    <property type="match status" value="1"/>
</dbReference>
<evidence type="ECO:0000313" key="3">
    <source>
        <dbReference type="EMBL" id="KRV47426.1"/>
    </source>
</evidence>
<feature type="domain" description="Rv2525c-like glycoside hydrolase-like" evidence="2">
    <location>
        <begin position="61"/>
        <end position="269"/>
    </location>
</feature>
<dbReference type="STRING" id="76728.AQ490_08205"/>
<feature type="signal peptide" evidence="1">
    <location>
        <begin position="1"/>
        <end position="25"/>
    </location>
</feature>
<dbReference type="CDD" id="cd06418">
    <property type="entry name" value="GH25_BacA-like"/>
    <property type="match status" value="1"/>
</dbReference>
<dbReference type="AlphaFoldDB" id="A0A0T6LNG0"/>
<evidence type="ECO:0000256" key="1">
    <source>
        <dbReference type="SAM" id="SignalP"/>
    </source>
</evidence>
<dbReference type="OrthoDB" id="5171321at2"/>
<reference evidence="3 4" key="1">
    <citation type="submission" date="2015-10" db="EMBL/GenBank/DDBJ databases">
        <title>Draft genome sequence of pyrrolomycin-producing Streptomyces vitaminophilus.</title>
        <authorList>
            <person name="Graham D.E."/>
            <person name="Mahan K.M."/>
            <person name="Klingeman D.M."/>
            <person name="Hettich R.L."/>
            <person name="Parry R.J."/>
        </authorList>
    </citation>
    <scope>NUCLEOTIDE SEQUENCE [LARGE SCALE GENOMIC DNA]</scope>
    <source>
        <strain evidence="3 4">ATCC 31673</strain>
    </source>
</reference>
<protein>
    <recommendedName>
        <fullName evidence="2">Rv2525c-like glycoside hydrolase-like domain-containing protein</fullName>
    </recommendedName>
</protein>
<dbReference type="SUPFAM" id="SSF51445">
    <property type="entry name" value="(Trans)glycosidases"/>
    <property type="match status" value="1"/>
</dbReference>
<organism evidence="3 4">
    <name type="scientific">Wenjunlia vitaminophila</name>
    <name type="common">Streptomyces vitaminophilus</name>
    <dbReference type="NCBI Taxonomy" id="76728"/>
    <lineage>
        <taxon>Bacteria</taxon>
        <taxon>Bacillati</taxon>
        <taxon>Actinomycetota</taxon>
        <taxon>Actinomycetes</taxon>
        <taxon>Kitasatosporales</taxon>
        <taxon>Streptomycetaceae</taxon>
        <taxon>Wenjunlia</taxon>
    </lineage>
</organism>
<dbReference type="InterPro" id="IPR015020">
    <property type="entry name" value="Rv2525c-like_Glyco_Hydro-like"/>
</dbReference>
<gene>
    <name evidence="3" type="ORF">AQ490_08205</name>
</gene>
<name>A0A0T6LNG0_WENVI</name>
<evidence type="ECO:0000259" key="2">
    <source>
        <dbReference type="Pfam" id="PF08924"/>
    </source>
</evidence>
<proteinExistence type="predicted"/>
<dbReference type="RefSeq" id="WP_040911308.1">
    <property type="nucleotide sequence ID" value="NZ_LLZU01000037.1"/>
</dbReference>
<dbReference type="EMBL" id="LLZU01000037">
    <property type="protein sequence ID" value="KRV47426.1"/>
    <property type="molecule type" value="Genomic_DNA"/>
</dbReference>